<dbReference type="Pfam" id="PF20639">
    <property type="entry name" value="Rrn6_K-rich"/>
    <property type="match status" value="1"/>
</dbReference>
<dbReference type="STRING" id="1353009.A0A1Y2J734"/>
<feature type="domain" description="RRN6 beta-propeller" evidence="2">
    <location>
        <begin position="306"/>
        <end position="437"/>
    </location>
</feature>
<feature type="compositionally biased region" description="Low complexity" evidence="1">
    <location>
        <begin position="867"/>
        <end position="879"/>
    </location>
</feature>
<organism evidence="4 5">
    <name type="scientific">Trametes coccinea (strain BRFM310)</name>
    <name type="common">Pycnoporus coccineus</name>
    <dbReference type="NCBI Taxonomy" id="1353009"/>
    <lineage>
        <taxon>Eukaryota</taxon>
        <taxon>Fungi</taxon>
        <taxon>Dikarya</taxon>
        <taxon>Basidiomycota</taxon>
        <taxon>Agaricomycotina</taxon>
        <taxon>Agaricomycetes</taxon>
        <taxon>Polyporales</taxon>
        <taxon>Polyporaceae</taxon>
        <taxon>Trametes</taxon>
    </lineage>
</organism>
<evidence type="ECO:0000259" key="3">
    <source>
        <dbReference type="Pfam" id="PF20639"/>
    </source>
</evidence>
<dbReference type="PANTHER" id="PTHR28221">
    <property type="entry name" value="RNA POLYMERASE I-SPECIFIC TRANSCRIPTION INITIATION FACTOR RRN6"/>
    <property type="match status" value="1"/>
</dbReference>
<reference evidence="4 5" key="1">
    <citation type="journal article" date="2015" name="Biotechnol. Biofuels">
        <title>Enhanced degradation of softwood versus hardwood by the white-rot fungus Pycnoporus coccineus.</title>
        <authorList>
            <person name="Couturier M."/>
            <person name="Navarro D."/>
            <person name="Chevret D."/>
            <person name="Henrissat B."/>
            <person name="Piumi F."/>
            <person name="Ruiz-Duenas F.J."/>
            <person name="Martinez A.T."/>
            <person name="Grigoriev I.V."/>
            <person name="Riley R."/>
            <person name="Lipzen A."/>
            <person name="Berrin J.G."/>
            <person name="Master E.R."/>
            <person name="Rosso M.N."/>
        </authorList>
    </citation>
    <scope>NUCLEOTIDE SEQUENCE [LARGE SCALE GENOMIC DNA]</scope>
    <source>
        <strain evidence="4 5">BRFM310</strain>
    </source>
</reference>
<dbReference type="AlphaFoldDB" id="A0A1Y2J734"/>
<dbReference type="InterPro" id="IPR048536">
    <property type="entry name" value="Rrn6_K-rich"/>
</dbReference>
<feature type="domain" description="RRN6 K-rich C-terminal" evidence="3">
    <location>
        <begin position="773"/>
        <end position="926"/>
    </location>
</feature>
<dbReference type="Proteomes" id="UP000193067">
    <property type="component" value="Unassembled WGS sequence"/>
</dbReference>
<feature type="compositionally biased region" description="Low complexity" evidence="1">
    <location>
        <begin position="903"/>
        <end position="912"/>
    </location>
</feature>
<dbReference type="OrthoDB" id="2382881at2759"/>
<gene>
    <name evidence="4" type="ORF">PYCCODRAFT_1380319</name>
</gene>
<dbReference type="EMBL" id="KZ084086">
    <property type="protein sequence ID" value="OSD08614.1"/>
    <property type="molecule type" value="Genomic_DNA"/>
</dbReference>
<evidence type="ECO:0000259" key="2">
    <source>
        <dbReference type="Pfam" id="PF10214"/>
    </source>
</evidence>
<evidence type="ECO:0000256" key="1">
    <source>
        <dbReference type="SAM" id="MobiDB-lite"/>
    </source>
</evidence>
<feature type="region of interest" description="Disordered" evidence="1">
    <location>
        <begin position="826"/>
        <end position="848"/>
    </location>
</feature>
<evidence type="ECO:0000313" key="4">
    <source>
        <dbReference type="EMBL" id="OSD08614.1"/>
    </source>
</evidence>
<feature type="compositionally biased region" description="Basic residues" evidence="1">
    <location>
        <begin position="913"/>
        <end position="926"/>
    </location>
</feature>
<dbReference type="SUPFAM" id="SSF69322">
    <property type="entry name" value="Tricorn protease domain 2"/>
    <property type="match status" value="1"/>
</dbReference>
<evidence type="ECO:0000313" key="5">
    <source>
        <dbReference type="Proteomes" id="UP000193067"/>
    </source>
</evidence>
<feature type="region of interest" description="Disordered" evidence="1">
    <location>
        <begin position="864"/>
        <end position="926"/>
    </location>
</feature>
<proteinExistence type="predicted"/>
<dbReference type="InterPro" id="IPR048535">
    <property type="entry name" value="RRN6_beta-prop"/>
</dbReference>
<accession>A0A1Y2J734</accession>
<dbReference type="PANTHER" id="PTHR28221:SF2">
    <property type="entry name" value="RNA POLYMERASE I-SPECIFIC TRANSCRIPTION INITIATION FACTOR RRN6"/>
    <property type="match status" value="1"/>
</dbReference>
<dbReference type="Pfam" id="PF10214">
    <property type="entry name" value="Rrn6_beta-prop"/>
    <property type="match status" value="1"/>
</dbReference>
<feature type="region of interest" description="Disordered" evidence="1">
    <location>
        <begin position="1"/>
        <end position="28"/>
    </location>
</feature>
<dbReference type="InterPro" id="IPR019350">
    <property type="entry name" value="RNA_pol_I-sp_TIF_RRN6-like"/>
</dbReference>
<name>A0A1Y2J734_TRAC3</name>
<evidence type="ECO:0008006" key="6">
    <source>
        <dbReference type="Google" id="ProtNLM"/>
    </source>
</evidence>
<protein>
    <recommendedName>
        <fullName evidence="6">RNA polymerase I-specific transcription initiation factor RRN6-like protein</fullName>
    </recommendedName>
</protein>
<feature type="compositionally biased region" description="Polar residues" evidence="1">
    <location>
        <begin position="826"/>
        <end position="841"/>
    </location>
</feature>
<keyword evidence="5" id="KW-1185">Reference proteome</keyword>
<feature type="compositionally biased region" description="Polar residues" evidence="1">
    <location>
        <begin position="8"/>
        <end position="17"/>
    </location>
</feature>
<sequence length="926" mass="102267">MDVWPGYSNEQATTSQKGKGKGKAKTERAENPWCYPILEDGSLGAATLKKRGARFEWTFASEGHSDYKLVAPDGPVEVFPPTRPRPWRGPKVTELQRAEQGAHFLRTFYPDIDIQAELIREEIAEDSRAAHKLGHDDPYVGNMVDVSSFHVSRKNMAYVVFPMGETNRQLNMSPLVVQPKAKVDVKPLATPVFTFDTPIQQIVASPHAVEVGKNKPVPTLGVRTMGSTTFLQIKLAVNKASFAVEPSPLVTVQRADIGDRHAVDIAISPVNPFVGYIVNDAGQVYRCSAPEGRKLIEQVHACDFTTRSLYRIAVSEARQMVLTVSETYASLVDLRAGKRAHQLHSVNQPDVVLTSVESIGDDRMIRLVSSDEILWIDERNSRRPLLAIKHGREFDTTLRSFTRTMISSPLTFLTSRRNSLVTVYDVSRASDNLVYMHEPPHALSPVLHPDGPHLGYAFYQQPTLAGSKHLSIFQLSNRGSMSLLNLQRVHNDTAPETPTARRTRGDWSEAVKKLGDEAEAARPDLGPVAGKAHIVVDLQYAYQKLFVDRKEPDLAAESEAVYDTLERVPSFWQDTDVPVEHGLTMFDIAMRSGPEPVDASRNDWFTGSALDCAAGHRALVQGQIPREQLVRSTPWHLDISPLVRRTIPELKRDPQGTLECLTRYDLADGPDRTAASYRRENEARSQVALDLSLACDVLVPKRPGQNPISTFDEDMLNISRSTEAMSLAELEPPPVNFGFLRPIPKEDANGQPIVPEDSTDPTKSVVPLGVRLLLQEWDVGTNPYEYVYRDPYDDTAEPPARTQRPMKPFTPAQKEAQSSMEMGVAGQNQMQRPPAIASSTPRAPPAIAASQPVVPRKPLVAARSHDVLVPPSSPRVLPSGTQKGRSTPFPPPSQDLMASTQVLPGPHGGRPAPAKKKPVKKRLGGF</sequence>